<organism evidence="2 3">
    <name type="scientific">Cyclostephanos tholiformis</name>
    <dbReference type="NCBI Taxonomy" id="382380"/>
    <lineage>
        <taxon>Eukaryota</taxon>
        <taxon>Sar</taxon>
        <taxon>Stramenopiles</taxon>
        <taxon>Ochrophyta</taxon>
        <taxon>Bacillariophyta</taxon>
        <taxon>Coscinodiscophyceae</taxon>
        <taxon>Thalassiosirophycidae</taxon>
        <taxon>Stephanodiscales</taxon>
        <taxon>Stephanodiscaceae</taxon>
        <taxon>Cyclostephanos</taxon>
    </lineage>
</organism>
<accession>A0ABD3R7C9</accession>
<keyword evidence="3" id="KW-1185">Reference proteome</keyword>
<comment type="caution">
    <text evidence="2">The sequence shown here is derived from an EMBL/GenBank/DDBJ whole genome shotgun (WGS) entry which is preliminary data.</text>
</comment>
<gene>
    <name evidence="2" type="ORF">ACHAXA_000174</name>
</gene>
<evidence type="ECO:0000256" key="1">
    <source>
        <dbReference type="SAM" id="MobiDB-lite"/>
    </source>
</evidence>
<feature type="compositionally biased region" description="Basic and acidic residues" evidence="1">
    <location>
        <begin position="46"/>
        <end position="57"/>
    </location>
</feature>
<name>A0ABD3R7C9_9STRA</name>
<dbReference type="AlphaFoldDB" id="A0ABD3R7C9"/>
<protein>
    <submittedName>
        <fullName evidence="2">Uncharacterized protein</fullName>
    </submittedName>
</protein>
<feature type="compositionally biased region" description="Low complexity" evidence="1">
    <location>
        <begin position="1"/>
        <end position="12"/>
    </location>
</feature>
<feature type="region of interest" description="Disordered" evidence="1">
    <location>
        <begin position="125"/>
        <end position="170"/>
    </location>
</feature>
<evidence type="ECO:0000313" key="2">
    <source>
        <dbReference type="EMBL" id="KAL3808688.1"/>
    </source>
</evidence>
<dbReference type="Proteomes" id="UP001530377">
    <property type="component" value="Unassembled WGS sequence"/>
</dbReference>
<feature type="region of interest" description="Disordered" evidence="1">
    <location>
        <begin position="1"/>
        <end position="61"/>
    </location>
</feature>
<sequence>MAALVAPAEPVTTEPPLPELKDRPFEENEPDQNPDDLDEDEEEHEEGPAKEWDEGGKSHCGYNEFVHETLMKIGETIHKVVGEPNDRVYSAMKGIGNWFQEASYAVRDVRRGKMDVAEETVQAIKSMVTRDEDDRKDTEDGEINGADGQSDDQCDGPPLTEEGAEAPKLV</sequence>
<dbReference type="EMBL" id="JALLPB020000479">
    <property type="protein sequence ID" value="KAL3808688.1"/>
    <property type="molecule type" value="Genomic_DNA"/>
</dbReference>
<feature type="compositionally biased region" description="Acidic residues" evidence="1">
    <location>
        <begin position="27"/>
        <end position="45"/>
    </location>
</feature>
<reference evidence="2 3" key="1">
    <citation type="submission" date="2024-10" db="EMBL/GenBank/DDBJ databases">
        <title>Updated reference genomes for cyclostephanoid diatoms.</title>
        <authorList>
            <person name="Roberts W.R."/>
            <person name="Alverson A.J."/>
        </authorList>
    </citation>
    <scope>NUCLEOTIDE SEQUENCE [LARGE SCALE GENOMIC DNA]</scope>
    <source>
        <strain evidence="2 3">AJA228-03</strain>
    </source>
</reference>
<evidence type="ECO:0000313" key="3">
    <source>
        <dbReference type="Proteomes" id="UP001530377"/>
    </source>
</evidence>
<proteinExistence type="predicted"/>
<feature type="compositionally biased region" description="Basic and acidic residues" evidence="1">
    <location>
        <begin position="128"/>
        <end position="138"/>
    </location>
</feature>